<dbReference type="EMBL" id="CAJVCH010058184">
    <property type="protein sequence ID" value="CAG7719045.1"/>
    <property type="molecule type" value="Genomic_DNA"/>
</dbReference>
<gene>
    <name evidence="1" type="ORF">AFUS01_LOCUS8389</name>
</gene>
<name>A0A8J2JKK2_9HEXA</name>
<dbReference type="Proteomes" id="UP000708208">
    <property type="component" value="Unassembled WGS sequence"/>
</dbReference>
<organism evidence="1 2">
    <name type="scientific">Allacma fusca</name>
    <dbReference type="NCBI Taxonomy" id="39272"/>
    <lineage>
        <taxon>Eukaryota</taxon>
        <taxon>Metazoa</taxon>
        <taxon>Ecdysozoa</taxon>
        <taxon>Arthropoda</taxon>
        <taxon>Hexapoda</taxon>
        <taxon>Collembola</taxon>
        <taxon>Symphypleona</taxon>
        <taxon>Sminthuridae</taxon>
        <taxon>Allacma</taxon>
    </lineage>
</organism>
<proteinExistence type="predicted"/>
<sequence length="36" mass="4482">MINCRKQNIRIRVIRRPHDQQNCDYSHPVIDSFWIE</sequence>
<comment type="caution">
    <text evidence="1">The sequence shown here is derived from an EMBL/GenBank/DDBJ whole genome shotgun (WGS) entry which is preliminary data.</text>
</comment>
<dbReference type="AlphaFoldDB" id="A0A8J2JKK2"/>
<evidence type="ECO:0000313" key="1">
    <source>
        <dbReference type="EMBL" id="CAG7719045.1"/>
    </source>
</evidence>
<reference evidence="1" key="1">
    <citation type="submission" date="2021-06" db="EMBL/GenBank/DDBJ databases">
        <authorList>
            <person name="Hodson N. C."/>
            <person name="Mongue J. A."/>
            <person name="Jaron S. K."/>
        </authorList>
    </citation>
    <scope>NUCLEOTIDE SEQUENCE</scope>
</reference>
<keyword evidence="2" id="KW-1185">Reference proteome</keyword>
<accession>A0A8J2JKK2</accession>
<evidence type="ECO:0000313" key="2">
    <source>
        <dbReference type="Proteomes" id="UP000708208"/>
    </source>
</evidence>
<protein>
    <submittedName>
        <fullName evidence="1">Uncharacterized protein</fullName>
    </submittedName>
</protein>